<dbReference type="InterPro" id="IPR036291">
    <property type="entry name" value="NAD(P)-bd_dom_sf"/>
</dbReference>
<reference evidence="3 4" key="1">
    <citation type="submission" date="2020-10" db="EMBL/GenBank/DDBJ databases">
        <title>Complete genome sequence of Paludibaculum fermentans P105T, a facultatively anaerobic acidobacterium capable of dissimilatory Fe(III) reduction.</title>
        <authorList>
            <person name="Dedysh S.N."/>
            <person name="Beletsky A.V."/>
            <person name="Kulichevskaya I.S."/>
            <person name="Mardanov A.V."/>
            <person name="Ravin N.V."/>
        </authorList>
    </citation>
    <scope>NUCLEOTIDE SEQUENCE [LARGE SCALE GENOMIC DNA]</scope>
    <source>
        <strain evidence="3 4">P105</strain>
    </source>
</reference>
<dbReference type="InterPro" id="IPR001509">
    <property type="entry name" value="Epimerase_deHydtase"/>
</dbReference>
<dbReference type="AlphaFoldDB" id="A0A7S7NKV0"/>
<evidence type="ECO:0000256" key="1">
    <source>
        <dbReference type="ARBA" id="ARBA00007637"/>
    </source>
</evidence>
<dbReference type="PANTHER" id="PTHR43000">
    <property type="entry name" value="DTDP-D-GLUCOSE 4,6-DEHYDRATASE-RELATED"/>
    <property type="match status" value="1"/>
</dbReference>
<evidence type="ECO:0000313" key="3">
    <source>
        <dbReference type="EMBL" id="QOY85414.1"/>
    </source>
</evidence>
<protein>
    <submittedName>
        <fullName evidence="3">NAD(P)-dependent oxidoreductase</fullName>
    </submittedName>
</protein>
<evidence type="ECO:0000313" key="4">
    <source>
        <dbReference type="Proteomes" id="UP000593892"/>
    </source>
</evidence>
<comment type="similarity">
    <text evidence="1">Belongs to the NAD(P)-dependent epimerase/dehydratase family.</text>
</comment>
<name>A0A7S7NKV0_PALFE</name>
<proteinExistence type="inferred from homology"/>
<dbReference type="Gene3D" id="3.40.50.720">
    <property type="entry name" value="NAD(P)-binding Rossmann-like Domain"/>
    <property type="match status" value="1"/>
</dbReference>
<dbReference type="Pfam" id="PF01370">
    <property type="entry name" value="Epimerase"/>
    <property type="match status" value="1"/>
</dbReference>
<gene>
    <name evidence="3" type="ORF">IRI77_21575</name>
</gene>
<keyword evidence="4" id="KW-1185">Reference proteome</keyword>
<sequence>MIFVIGGRGLVGSGFVRLLEARGDEFQIIDRANYDSLRGQKCELLVNANGNSRKPLAKQAPLEEFDASVRSVRSSLIDFPCETYVHISSCDVYPDCTSPEVSREDQILNPAKQSPYGFHKYLAEQCVMHAAPRWIVARCGGFVGPGLRKNAIFDALHGGPLWLDPASSLQFLHTDQAAEVILKLATQAPANRVYNVCGQGVISIAEVIEAVGQPVPVQPGSPKVRYEVSVESAQQFAEIPETRKTVLDFVRAQLETR</sequence>
<accession>A0A7S7NKV0</accession>
<dbReference type="RefSeq" id="WP_194447084.1">
    <property type="nucleotide sequence ID" value="NZ_CP063849.1"/>
</dbReference>
<feature type="domain" description="NAD-dependent epimerase/dehydratase" evidence="2">
    <location>
        <begin position="2"/>
        <end position="197"/>
    </location>
</feature>
<dbReference type="CDD" id="cd08946">
    <property type="entry name" value="SDR_e"/>
    <property type="match status" value="1"/>
</dbReference>
<organism evidence="3 4">
    <name type="scientific">Paludibaculum fermentans</name>
    <dbReference type="NCBI Taxonomy" id="1473598"/>
    <lineage>
        <taxon>Bacteria</taxon>
        <taxon>Pseudomonadati</taxon>
        <taxon>Acidobacteriota</taxon>
        <taxon>Terriglobia</taxon>
        <taxon>Bryobacterales</taxon>
        <taxon>Bryobacteraceae</taxon>
        <taxon>Paludibaculum</taxon>
    </lineage>
</organism>
<dbReference type="SUPFAM" id="SSF51735">
    <property type="entry name" value="NAD(P)-binding Rossmann-fold domains"/>
    <property type="match status" value="1"/>
</dbReference>
<dbReference type="Proteomes" id="UP000593892">
    <property type="component" value="Chromosome"/>
</dbReference>
<dbReference type="KEGG" id="pfer:IRI77_21575"/>
<dbReference type="EMBL" id="CP063849">
    <property type="protein sequence ID" value="QOY85414.1"/>
    <property type="molecule type" value="Genomic_DNA"/>
</dbReference>
<evidence type="ECO:0000259" key="2">
    <source>
        <dbReference type="Pfam" id="PF01370"/>
    </source>
</evidence>